<feature type="transmembrane region" description="Helical" evidence="6">
    <location>
        <begin position="355"/>
        <end position="377"/>
    </location>
</feature>
<dbReference type="SUPFAM" id="SSF103473">
    <property type="entry name" value="MFS general substrate transporter"/>
    <property type="match status" value="1"/>
</dbReference>
<dbReference type="PANTHER" id="PTHR12778">
    <property type="entry name" value="SOLUTE CARRIER FAMILY 33 ACETYL-COA TRANSPORTER -RELATED"/>
    <property type="match status" value="1"/>
</dbReference>
<reference evidence="7 8" key="1">
    <citation type="submission" date="2023-08" db="EMBL/GenBank/DDBJ databases">
        <title>Complete genome sequences of 12 bacterial strains from the honey bee gut, resolved with long-read nanopore sequencing.</title>
        <authorList>
            <person name="Kwong W.K."/>
            <person name="Acheampong S."/>
            <person name="Polat M.F."/>
        </authorList>
    </citation>
    <scope>NUCLEOTIDE SEQUENCE [LARGE SCALE GENOMIC DNA]</scope>
    <source>
        <strain evidence="8">wkB9</strain>
    </source>
</reference>
<evidence type="ECO:0000313" key="8">
    <source>
        <dbReference type="Proteomes" id="UP001229773"/>
    </source>
</evidence>
<feature type="transmembrane region" description="Helical" evidence="6">
    <location>
        <begin position="318"/>
        <end position="343"/>
    </location>
</feature>
<sequence length="410" mass="46311">MSHKEIKNIPKQIQKLFFTLYYTRYIIGSGFLASGLFLILRNKGIALDKLSLIPLMSLPLSFKVLWAPFIDKYLKTSSGHYRNWLLIAQFLMILGLFAIAFIDPVNNYLLVLLAILFFSFIILTQDLALANLTSNISEEHERGLIASLDVSGFMYGNIIGGAIVLVLYSYTSWSVCIIFLSGFLAFSFPWRQIWFFNEYKFSKNSRISETTDKNYWKNIVSVWKGKKSWCALLVIIPFGISPSYNLMPLALLDSGWSLANTALLLKLFGTMILVITIYVGIRQLRKLTRKQSLSFSIIFYACCLLSFIPISLGHNNALLVYFSFFPYFVSLQFVRTCLYTIILDNAASSVAPTTAANAQMAILGGFDLIVASLSFYFAQKWGYFVIITGSVVIAFFAAFLATRVVQNQSD</sequence>
<feature type="transmembrane region" description="Helical" evidence="6">
    <location>
        <begin position="383"/>
        <end position="405"/>
    </location>
</feature>
<proteinExistence type="predicted"/>
<accession>A0ABD7Z0D9</accession>
<keyword evidence="3 6" id="KW-0812">Transmembrane</keyword>
<feature type="transmembrane region" description="Helical" evidence="6">
    <location>
        <begin position="144"/>
        <end position="166"/>
    </location>
</feature>
<name>A0ABD7Z0D9_9NEIS</name>
<dbReference type="RefSeq" id="WP_025331104.1">
    <property type="nucleotide sequence ID" value="NZ_CP132375.1"/>
</dbReference>
<keyword evidence="5 6" id="KW-0472">Membrane</keyword>
<evidence type="ECO:0000256" key="3">
    <source>
        <dbReference type="ARBA" id="ARBA00022692"/>
    </source>
</evidence>
<dbReference type="Gene3D" id="1.20.1250.20">
    <property type="entry name" value="MFS general substrate transporter like domains"/>
    <property type="match status" value="1"/>
</dbReference>
<evidence type="ECO:0000256" key="5">
    <source>
        <dbReference type="ARBA" id="ARBA00023136"/>
    </source>
</evidence>
<dbReference type="Pfam" id="PF07690">
    <property type="entry name" value="MFS_1"/>
    <property type="match status" value="1"/>
</dbReference>
<evidence type="ECO:0000256" key="6">
    <source>
        <dbReference type="SAM" id="Phobius"/>
    </source>
</evidence>
<keyword evidence="2" id="KW-0813">Transport</keyword>
<feature type="transmembrane region" description="Helical" evidence="6">
    <location>
        <begin position="21"/>
        <end position="40"/>
    </location>
</feature>
<keyword evidence="4 6" id="KW-1133">Transmembrane helix</keyword>
<evidence type="ECO:0000256" key="4">
    <source>
        <dbReference type="ARBA" id="ARBA00022989"/>
    </source>
</evidence>
<feature type="transmembrane region" description="Helical" evidence="6">
    <location>
        <begin position="52"/>
        <end position="71"/>
    </location>
</feature>
<feature type="transmembrane region" description="Helical" evidence="6">
    <location>
        <begin position="229"/>
        <end position="251"/>
    </location>
</feature>
<evidence type="ECO:0000256" key="1">
    <source>
        <dbReference type="ARBA" id="ARBA00004141"/>
    </source>
</evidence>
<gene>
    <name evidence="7" type="ORF">RAM05_09230</name>
</gene>
<dbReference type="PANTHER" id="PTHR12778:SF10">
    <property type="entry name" value="MAJOR FACILITATOR SUPERFAMILY DOMAIN-CONTAINING PROTEIN 3"/>
    <property type="match status" value="1"/>
</dbReference>
<feature type="transmembrane region" description="Helical" evidence="6">
    <location>
        <begin position="83"/>
        <end position="102"/>
    </location>
</feature>
<evidence type="ECO:0000256" key="2">
    <source>
        <dbReference type="ARBA" id="ARBA00022448"/>
    </source>
</evidence>
<dbReference type="InterPro" id="IPR011701">
    <property type="entry name" value="MFS"/>
</dbReference>
<dbReference type="InterPro" id="IPR036259">
    <property type="entry name" value="MFS_trans_sf"/>
</dbReference>
<dbReference type="GO" id="GO:0016020">
    <property type="term" value="C:membrane"/>
    <property type="evidence" value="ECO:0007669"/>
    <property type="project" value="UniProtKB-SubCell"/>
</dbReference>
<dbReference type="Proteomes" id="UP001229773">
    <property type="component" value="Chromosome"/>
</dbReference>
<dbReference type="AlphaFoldDB" id="A0ABD7Z0D9"/>
<dbReference type="GeneID" id="32536984"/>
<protein>
    <submittedName>
        <fullName evidence="7">MFS transporter</fullName>
    </submittedName>
</protein>
<feature type="transmembrane region" description="Helical" evidence="6">
    <location>
        <begin position="263"/>
        <end position="281"/>
    </location>
</feature>
<feature type="transmembrane region" description="Helical" evidence="6">
    <location>
        <begin position="108"/>
        <end position="132"/>
    </location>
</feature>
<organism evidence="7 8">
    <name type="scientific">Snodgrassella alvi</name>
    <dbReference type="NCBI Taxonomy" id="1196083"/>
    <lineage>
        <taxon>Bacteria</taxon>
        <taxon>Pseudomonadati</taxon>
        <taxon>Pseudomonadota</taxon>
        <taxon>Betaproteobacteria</taxon>
        <taxon>Neisseriales</taxon>
        <taxon>Neisseriaceae</taxon>
        <taxon>Snodgrassella</taxon>
    </lineage>
</organism>
<dbReference type="EMBL" id="CP132375">
    <property type="protein sequence ID" value="WLS98019.1"/>
    <property type="molecule type" value="Genomic_DNA"/>
</dbReference>
<evidence type="ECO:0000313" key="7">
    <source>
        <dbReference type="EMBL" id="WLS98019.1"/>
    </source>
</evidence>
<dbReference type="InterPro" id="IPR004752">
    <property type="entry name" value="AmpG_permease/AT-1"/>
</dbReference>
<feature type="transmembrane region" description="Helical" evidence="6">
    <location>
        <begin position="293"/>
        <end position="312"/>
    </location>
</feature>
<feature type="transmembrane region" description="Helical" evidence="6">
    <location>
        <begin position="172"/>
        <end position="190"/>
    </location>
</feature>
<comment type="subcellular location">
    <subcellularLocation>
        <location evidence="1">Membrane</location>
        <topology evidence="1">Multi-pass membrane protein</topology>
    </subcellularLocation>
</comment>